<keyword evidence="9 12" id="KW-0067">ATP-binding</keyword>
<keyword evidence="7 12" id="KW-0378">Hydrolase</keyword>
<dbReference type="InterPro" id="IPR011388">
    <property type="entry name" value="DES1/DES2"/>
</dbReference>
<evidence type="ECO:0000313" key="16">
    <source>
        <dbReference type="EMBL" id="CAF1045059.1"/>
    </source>
</evidence>
<dbReference type="AlphaFoldDB" id="A0A814K659"/>
<feature type="transmembrane region" description="Helical" evidence="14">
    <location>
        <begin position="333"/>
        <end position="353"/>
    </location>
</feature>
<dbReference type="InterPro" id="IPR012340">
    <property type="entry name" value="NA-bd_OB-fold"/>
</dbReference>
<dbReference type="GO" id="GO:0005634">
    <property type="term" value="C:nucleus"/>
    <property type="evidence" value="ECO:0007669"/>
    <property type="project" value="UniProtKB-SubCell"/>
</dbReference>
<evidence type="ECO:0000256" key="10">
    <source>
        <dbReference type="ARBA" id="ARBA00022989"/>
    </source>
</evidence>
<comment type="caution">
    <text evidence="16">The sequence shown here is derived from an EMBL/GenBank/DDBJ whole genome shotgun (WGS) entry which is preliminary data.</text>
</comment>
<gene>
    <name evidence="16" type="ORF">SEV965_LOCUS13038</name>
</gene>
<feature type="compositionally biased region" description="Polar residues" evidence="13">
    <location>
        <begin position="659"/>
        <end position="670"/>
    </location>
</feature>
<feature type="domain" description="Sphingolipid delta4-desaturase N-terminal" evidence="15">
    <location>
        <begin position="297"/>
        <end position="335"/>
    </location>
</feature>
<evidence type="ECO:0000256" key="9">
    <source>
        <dbReference type="ARBA" id="ARBA00022840"/>
    </source>
</evidence>
<keyword evidence="14" id="KW-0472">Membrane</keyword>
<keyword evidence="12" id="KW-0804">Transcription</keyword>
<evidence type="ECO:0000256" key="4">
    <source>
        <dbReference type="ARBA" id="ARBA00007519"/>
    </source>
</evidence>
<feature type="region of interest" description="Disordered" evidence="13">
    <location>
        <begin position="653"/>
        <end position="677"/>
    </location>
</feature>
<dbReference type="EC" id="3.6.4.12" evidence="12"/>
<evidence type="ECO:0000313" key="17">
    <source>
        <dbReference type="Proteomes" id="UP000663889"/>
    </source>
</evidence>
<feature type="transmembrane region" description="Helical" evidence="14">
    <location>
        <begin position="360"/>
        <end position="379"/>
    </location>
</feature>
<comment type="catalytic activity">
    <reaction evidence="12">
        <text>ATP + H2O = ADP + phosphate + H(+)</text>
        <dbReference type="Rhea" id="RHEA:13065"/>
        <dbReference type="ChEBI" id="CHEBI:15377"/>
        <dbReference type="ChEBI" id="CHEBI:15378"/>
        <dbReference type="ChEBI" id="CHEBI:30616"/>
        <dbReference type="ChEBI" id="CHEBI:43474"/>
        <dbReference type="ChEBI" id="CHEBI:456216"/>
        <dbReference type="EC" id="3.6.4.12"/>
    </reaction>
</comment>
<dbReference type="Gene3D" id="2.40.50.360">
    <property type="entry name" value="RuvB-like helicase, domain II"/>
    <property type="match status" value="1"/>
</dbReference>
<dbReference type="Pfam" id="PF08557">
    <property type="entry name" value="Lipid_DES"/>
    <property type="match status" value="1"/>
</dbReference>
<evidence type="ECO:0000256" key="13">
    <source>
        <dbReference type="SAM" id="MobiDB-lite"/>
    </source>
</evidence>
<dbReference type="InterPro" id="IPR005804">
    <property type="entry name" value="FA_desaturase_dom"/>
</dbReference>
<dbReference type="SMART" id="SM01269">
    <property type="entry name" value="Lipid_DES"/>
    <property type="match status" value="1"/>
</dbReference>
<feature type="region of interest" description="Disordered" evidence="13">
    <location>
        <begin position="1"/>
        <end position="21"/>
    </location>
</feature>
<dbReference type="GO" id="GO:0030148">
    <property type="term" value="P:sphingolipid biosynthetic process"/>
    <property type="evidence" value="ECO:0007669"/>
    <property type="project" value="InterPro"/>
</dbReference>
<sequence length="677" mass="76908">MKIEEVKSTTKTQRISAHSHIRGLGLDEEQRAIRNAGGLVGQEQAREAAGIVVELIRRKKMAGRAVLLAGPPGTGKTALALAIAHELGSRVPFCPMVGSEVYSTEIKKTEVLMENFRRAIGLRMKEVKEVYEGEVTEMTPTETENSYGGYGKTVSHVIIGLRTVKGAKQLKLDPSIYETLQKEKVEIGDVIYIEANSGAVKRQGRCDAYATEYDLETEEYVPLPKGDVHKKKEVVQDVTLHDLDVANARPQGGQDILSIMGSLIKPKKTEITDKLLREINKVVNKYIDQDFIMGARITRSDFRFVYTDEPHTTRRKEMLQKYPQIKKLMGYDWRIAVQVVVTVLIQIIMAILVRDLSWKYVWLFTYVISGTLNHSLSISFHEIGHNLAFGNHRPIANRILGYIANLPLCIPSSVTFKKYHIDHHKFQGDDMLDPDLPTHFEAWLFQSRLGKIFYIIAQPLLYGVRPLLRVPKPVTLLEVINLLIEIIFDIIVICVLGRKSFIYLLFGSLLGLGLHPISGHFISEHYVFVEGYETYSYYGPFNYLTYNVGYHNEHHDFPNIPGYSLPKLKKIAPDYYDNLPCHTSWIKVLIDFVLNPDLGPKSRVRRTIRSNALILNNAIDLKNKSKVNEVLHDVTDNNNNTQLSRDERKLINKKKHSGKQNISSSIQLTNGEHLKNE</sequence>
<keyword evidence="11 12" id="KW-0539">Nucleus</keyword>
<evidence type="ECO:0000259" key="15">
    <source>
        <dbReference type="SMART" id="SM01269"/>
    </source>
</evidence>
<dbReference type="GO" id="GO:0016787">
    <property type="term" value="F:hydrolase activity"/>
    <property type="evidence" value="ECO:0007669"/>
    <property type="project" value="UniProtKB-KW"/>
</dbReference>
<name>A0A814K659_9BILA</name>
<dbReference type="InterPro" id="IPR010339">
    <property type="entry name" value="TIP49_P-loop"/>
</dbReference>
<dbReference type="Proteomes" id="UP000663889">
    <property type="component" value="Unassembled WGS sequence"/>
</dbReference>
<dbReference type="InterPro" id="IPR027238">
    <property type="entry name" value="RuvB-like"/>
</dbReference>
<dbReference type="GO" id="GO:0003678">
    <property type="term" value="F:DNA helicase activity"/>
    <property type="evidence" value="ECO:0007669"/>
    <property type="project" value="UniProtKB-EC"/>
</dbReference>
<reference evidence="16" key="1">
    <citation type="submission" date="2021-02" db="EMBL/GenBank/DDBJ databases">
        <authorList>
            <person name="Nowell W R."/>
        </authorList>
    </citation>
    <scope>NUCLEOTIDE SEQUENCE</scope>
</reference>
<evidence type="ECO:0000256" key="2">
    <source>
        <dbReference type="ARBA" id="ARBA00004141"/>
    </source>
</evidence>
<protein>
    <recommendedName>
        <fullName evidence="12">RuvB-like helicase</fullName>
        <ecNumber evidence="12">3.6.4.12</ecNumber>
    </recommendedName>
</protein>
<accession>A0A814K659</accession>
<keyword evidence="10 14" id="KW-1133">Transmembrane helix</keyword>
<proteinExistence type="inferred from homology"/>
<evidence type="ECO:0000256" key="6">
    <source>
        <dbReference type="ARBA" id="ARBA00022741"/>
    </source>
</evidence>
<dbReference type="InterPro" id="IPR013866">
    <property type="entry name" value="Sphingolipid_d4-desaturase_N"/>
</dbReference>
<dbReference type="Pfam" id="PF06068">
    <property type="entry name" value="TIP49"/>
    <property type="match status" value="1"/>
</dbReference>
<organism evidence="16 17">
    <name type="scientific">Rotaria sordida</name>
    <dbReference type="NCBI Taxonomy" id="392033"/>
    <lineage>
        <taxon>Eukaryota</taxon>
        <taxon>Metazoa</taxon>
        <taxon>Spiralia</taxon>
        <taxon>Gnathifera</taxon>
        <taxon>Rotifera</taxon>
        <taxon>Eurotatoria</taxon>
        <taxon>Bdelloidea</taxon>
        <taxon>Philodinida</taxon>
        <taxon>Philodinidae</taxon>
        <taxon>Rotaria</taxon>
    </lineage>
</organism>
<dbReference type="SUPFAM" id="SSF50249">
    <property type="entry name" value="Nucleic acid-binding proteins"/>
    <property type="match status" value="1"/>
</dbReference>
<dbReference type="Gene3D" id="3.40.50.300">
    <property type="entry name" value="P-loop containing nucleotide triphosphate hydrolases"/>
    <property type="match status" value="1"/>
</dbReference>
<keyword evidence="5 14" id="KW-0812">Transmembrane</keyword>
<feature type="transmembrane region" description="Helical" evidence="14">
    <location>
        <begin position="474"/>
        <end position="496"/>
    </location>
</feature>
<dbReference type="GO" id="GO:0042284">
    <property type="term" value="F:sphingolipid delta-4 desaturase activity"/>
    <property type="evidence" value="ECO:0007669"/>
    <property type="project" value="InterPro"/>
</dbReference>
<keyword evidence="8 12" id="KW-0347">Helicase</keyword>
<evidence type="ECO:0000256" key="11">
    <source>
        <dbReference type="ARBA" id="ARBA00023242"/>
    </source>
</evidence>
<evidence type="ECO:0000256" key="3">
    <source>
        <dbReference type="ARBA" id="ARBA00006146"/>
    </source>
</evidence>
<evidence type="ECO:0000256" key="1">
    <source>
        <dbReference type="ARBA" id="ARBA00004123"/>
    </source>
</evidence>
<evidence type="ECO:0000256" key="5">
    <source>
        <dbReference type="ARBA" id="ARBA00022692"/>
    </source>
</evidence>
<dbReference type="PANTHER" id="PTHR11093">
    <property type="entry name" value="RUVB-RELATED REPTIN AND PONTIN"/>
    <property type="match status" value="1"/>
</dbReference>
<dbReference type="GO" id="GO:0005524">
    <property type="term" value="F:ATP binding"/>
    <property type="evidence" value="ECO:0007669"/>
    <property type="project" value="UniProtKB-KW"/>
</dbReference>
<evidence type="ECO:0000256" key="12">
    <source>
        <dbReference type="RuleBase" id="RU363048"/>
    </source>
</evidence>
<dbReference type="Pfam" id="PF00487">
    <property type="entry name" value="FA_desaturase"/>
    <property type="match status" value="1"/>
</dbReference>
<dbReference type="SUPFAM" id="SSF52540">
    <property type="entry name" value="P-loop containing nucleoside triphosphate hydrolases"/>
    <property type="match status" value="1"/>
</dbReference>
<keyword evidence="6 12" id="KW-0547">Nucleotide-binding</keyword>
<comment type="subcellular location">
    <subcellularLocation>
        <location evidence="2">Membrane</location>
        <topology evidence="2">Multi-pass membrane protein</topology>
    </subcellularLocation>
    <subcellularLocation>
        <location evidence="1">Nucleus</location>
    </subcellularLocation>
</comment>
<evidence type="ECO:0000256" key="8">
    <source>
        <dbReference type="ARBA" id="ARBA00022806"/>
    </source>
</evidence>
<dbReference type="FunFam" id="2.40.50.360:FF:000001">
    <property type="entry name" value="RuvB-like helicase"/>
    <property type="match status" value="1"/>
</dbReference>
<evidence type="ECO:0000256" key="7">
    <source>
        <dbReference type="ARBA" id="ARBA00022801"/>
    </source>
</evidence>
<dbReference type="EMBL" id="CAJNOU010000607">
    <property type="protein sequence ID" value="CAF1045059.1"/>
    <property type="molecule type" value="Genomic_DNA"/>
</dbReference>
<dbReference type="PRINTS" id="PR00830">
    <property type="entry name" value="ENDOLAPTASE"/>
</dbReference>
<dbReference type="InterPro" id="IPR027417">
    <property type="entry name" value="P-loop_NTPase"/>
</dbReference>
<comment type="similarity">
    <text evidence="4 12">Belongs to the RuvB family.</text>
</comment>
<comment type="similarity">
    <text evidence="3">Belongs to the fatty acid desaturase type 1 family. DEGS subfamily.</text>
</comment>
<dbReference type="GO" id="GO:0016020">
    <property type="term" value="C:membrane"/>
    <property type="evidence" value="ECO:0007669"/>
    <property type="project" value="UniProtKB-SubCell"/>
</dbReference>
<dbReference type="InterPro" id="IPR042487">
    <property type="entry name" value="RuvBL1/2_DNA/RNA_bd_dom"/>
</dbReference>
<dbReference type="CDD" id="cd03508">
    <property type="entry name" value="Delta4-sphingolipid-FADS-like"/>
    <property type="match status" value="1"/>
</dbReference>
<feature type="transmembrane region" description="Helical" evidence="14">
    <location>
        <begin position="503"/>
        <end position="522"/>
    </location>
</feature>
<evidence type="ECO:0000256" key="14">
    <source>
        <dbReference type="SAM" id="Phobius"/>
    </source>
</evidence>
<keyword evidence="12" id="KW-0805">Transcription regulation</keyword>